<feature type="compositionally biased region" description="Low complexity" evidence="6">
    <location>
        <begin position="380"/>
        <end position="397"/>
    </location>
</feature>
<dbReference type="Pfam" id="PF03631">
    <property type="entry name" value="Virul_fac_BrkB"/>
    <property type="match status" value="1"/>
</dbReference>
<evidence type="ECO:0000313" key="9">
    <source>
        <dbReference type="Proteomes" id="UP001138997"/>
    </source>
</evidence>
<evidence type="ECO:0000256" key="5">
    <source>
        <dbReference type="ARBA" id="ARBA00023136"/>
    </source>
</evidence>
<organism evidence="8 9">
    <name type="scientific">Kineosporia babensis</name>
    <dbReference type="NCBI Taxonomy" id="499548"/>
    <lineage>
        <taxon>Bacteria</taxon>
        <taxon>Bacillati</taxon>
        <taxon>Actinomycetota</taxon>
        <taxon>Actinomycetes</taxon>
        <taxon>Kineosporiales</taxon>
        <taxon>Kineosporiaceae</taxon>
        <taxon>Kineosporia</taxon>
    </lineage>
</organism>
<dbReference type="PANTHER" id="PTHR30213:SF0">
    <property type="entry name" value="UPF0761 MEMBRANE PROTEIN YIHY"/>
    <property type="match status" value="1"/>
</dbReference>
<feature type="transmembrane region" description="Helical" evidence="7">
    <location>
        <begin position="47"/>
        <end position="70"/>
    </location>
</feature>
<feature type="transmembrane region" description="Helical" evidence="7">
    <location>
        <begin position="284"/>
        <end position="304"/>
    </location>
</feature>
<keyword evidence="5 7" id="KW-0472">Membrane</keyword>
<evidence type="ECO:0000256" key="6">
    <source>
        <dbReference type="SAM" id="MobiDB-lite"/>
    </source>
</evidence>
<gene>
    <name evidence="8" type="ORF">LR394_25385</name>
</gene>
<accession>A0A9X1NI34</accession>
<name>A0A9X1NI34_9ACTN</name>
<dbReference type="GO" id="GO:0005886">
    <property type="term" value="C:plasma membrane"/>
    <property type="evidence" value="ECO:0007669"/>
    <property type="project" value="UniProtKB-SubCell"/>
</dbReference>
<feature type="transmembrane region" description="Helical" evidence="7">
    <location>
        <begin position="243"/>
        <end position="264"/>
    </location>
</feature>
<dbReference type="AlphaFoldDB" id="A0A9X1NI34"/>
<dbReference type="InterPro" id="IPR017039">
    <property type="entry name" value="Virul_fac_BrkB"/>
</dbReference>
<dbReference type="RefSeq" id="WP_231446596.1">
    <property type="nucleotide sequence ID" value="NZ_JAJOMB010000015.1"/>
</dbReference>
<proteinExistence type="predicted"/>
<comment type="subcellular location">
    <subcellularLocation>
        <location evidence="1">Cell membrane</location>
        <topology evidence="1">Multi-pass membrane protein</topology>
    </subcellularLocation>
</comment>
<keyword evidence="4 7" id="KW-1133">Transmembrane helix</keyword>
<evidence type="ECO:0000256" key="7">
    <source>
        <dbReference type="SAM" id="Phobius"/>
    </source>
</evidence>
<feature type="transmembrane region" description="Helical" evidence="7">
    <location>
        <begin position="211"/>
        <end position="231"/>
    </location>
</feature>
<feature type="compositionally biased region" description="Pro residues" evidence="6">
    <location>
        <begin position="406"/>
        <end position="417"/>
    </location>
</feature>
<evidence type="ECO:0000256" key="4">
    <source>
        <dbReference type="ARBA" id="ARBA00022989"/>
    </source>
</evidence>
<keyword evidence="2" id="KW-1003">Cell membrane</keyword>
<keyword evidence="9" id="KW-1185">Reference proteome</keyword>
<protein>
    <submittedName>
        <fullName evidence="8">YihY/virulence factor BrkB family protein</fullName>
    </submittedName>
</protein>
<dbReference type="PANTHER" id="PTHR30213">
    <property type="entry name" value="INNER MEMBRANE PROTEIN YHJD"/>
    <property type="match status" value="1"/>
</dbReference>
<feature type="region of interest" description="Disordered" evidence="6">
    <location>
        <begin position="327"/>
        <end position="417"/>
    </location>
</feature>
<comment type="caution">
    <text evidence="8">The sequence shown here is derived from an EMBL/GenBank/DDBJ whole genome shotgun (WGS) entry which is preliminary data.</text>
</comment>
<evidence type="ECO:0000256" key="3">
    <source>
        <dbReference type="ARBA" id="ARBA00022692"/>
    </source>
</evidence>
<dbReference type="EMBL" id="JAJOMB010000015">
    <property type="protein sequence ID" value="MCD5314249.1"/>
    <property type="molecule type" value="Genomic_DNA"/>
</dbReference>
<evidence type="ECO:0000256" key="2">
    <source>
        <dbReference type="ARBA" id="ARBA00022475"/>
    </source>
</evidence>
<sequence length="417" mass="44189">MTGVVSEAGASNPAVPPVAAWGLLGRVLTLLWWLTTETTRICLRYRVTGLAAEVGFFALLSLPPLVLGLVGSIGFVGDLMGAEAVADLRGRLRELTLTFLTAESVSSVILPTFDQVVGAGRADIVSIGFVLSLWSGSRVLNVYLDTVSIMYGLGGLRGIVRTRVLSFSLYCLALIVGIVVIPLVLIGPGWLSRVLYGAGWDTLGDIGGSDWVYWPVVSFATVAGIAGLYHLSTPIRSRWYRDVPGAVLALTIWVLTSFVLRWALNESVGGTSIYGPLATPIVVLIWLYFLAIAVLIGAALNAAIDERWPTPARVEARARVRERHEAAVAGLPASSGKPAKTDEQPETLTPLAPRPPFAHPVSTQEPLPEPETKPNPTIQASRSSVAGSAVAGSASVDHSADEPDPRYPAPLPPPDAP</sequence>
<evidence type="ECO:0000256" key="1">
    <source>
        <dbReference type="ARBA" id="ARBA00004651"/>
    </source>
</evidence>
<feature type="transmembrane region" description="Helical" evidence="7">
    <location>
        <begin position="18"/>
        <end position="35"/>
    </location>
</feature>
<evidence type="ECO:0000313" key="8">
    <source>
        <dbReference type="EMBL" id="MCD5314249.1"/>
    </source>
</evidence>
<dbReference type="Proteomes" id="UP001138997">
    <property type="component" value="Unassembled WGS sequence"/>
</dbReference>
<feature type="transmembrane region" description="Helical" evidence="7">
    <location>
        <begin position="167"/>
        <end position="191"/>
    </location>
</feature>
<keyword evidence="3 7" id="KW-0812">Transmembrane</keyword>
<feature type="transmembrane region" description="Helical" evidence="7">
    <location>
        <begin position="140"/>
        <end position="160"/>
    </location>
</feature>
<reference evidence="8" key="1">
    <citation type="submission" date="2021-11" db="EMBL/GenBank/DDBJ databases">
        <title>Streptomyces corallinus and Kineosporia corallina sp. nov., two new coral-derived marine actinobacteria.</title>
        <authorList>
            <person name="Buangrab K."/>
            <person name="Sutthacheep M."/>
            <person name="Yeemin T."/>
            <person name="Harunari E."/>
            <person name="Igarashi Y."/>
            <person name="Sripreechasak P."/>
            <person name="Kanchanasin P."/>
            <person name="Tanasupawat S."/>
            <person name="Phongsopitanun W."/>
        </authorList>
    </citation>
    <scope>NUCLEOTIDE SEQUENCE</scope>
    <source>
        <strain evidence="8">JCM 31032</strain>
    </source>
</reference>